<dbReference type="Proteomes" id="UP001396334">
    <property type="component" value="Unassembled WGS sequence"/>
</dbReference>
<name>A0ABR2NSQ1_9ROSI</name>
<keyword evidence="2" id="KW-1185">Reference proteome</keyword>
<evidence type="ECO:0000313" key="2">
    <source>
        <dbReference type="Proteomes" id="UP001396334"/>
    </source>
</evidence>
<protein>
    <submittedName>
        <fullName evidence="1">Uncharacterized protein</fullName>
    </submittedName>
</protein>
<accession>A0ABR2NSQ1</accession>
<gene>
    <name evidence="1" type="ORF">V6N11_009392</name>
</gene>
<sequence length="284" mass="30614">MDSSISSSDINGGLSLVNLVNEKVGGSFGWTDLKKPEEVVDAGEAGSSNVVPHADVEVVKGKGLPEVDLVLSESCFNEVTQDRLTHLKNLLDSPHSLEIVLALNVHRSIVNIVGANCLVDPLSSNNYTSVEHCFGGLVSVQNPLDQGYSMGRMLEVEGVVGPQSLAPERASDDDRLIGLNVERVGEDCMLVRNMEGGDASDEASKLCALEGERLLRMDNVNFEAKCEMVQGVNSIKSWAELVDTLVTGWLRLPKFGLHEVQLMIVGLTIVFTNGVSNLYKYAAS</sequence>
<reference evidence="1 2" key="1">
    <citation type="journal article" date="2024" name="G3 (Bethesda)">
        <title>Genome assembly of Hibiscus sabdariffa L. provides insights into metabolisms of medicinal natural products.</title>
        <authorList>
            <person name="Kim T."/>
        </authorList>
    </citation>
    <scope>NUCLEOTIDE SEQUENCE [LARGE SCALE GENOMIC DNA]</scope>
    <source>
        <strain evidence="1">TK-2024</strain>
        <tissue evidence="1">Old leaves</tissue>
    </source>
</reference>
<comment type="caution">
    <text evidence="1">The sequence shown here is derived from an EMBL/GenBank/DDBJ whole genome shotgun (WGS) entry which is preliminary data.</text>
</comment>
<organism evidence="1 2">
    <name type="scientific">Hibiscus sabdariffa</name>
    <name type="common">roselle</name>
    <dbReference type="NCBI Taxonomy" id="183260"/>
    <lineage>
        <taxon>Eukaryota</taxon>
        <taxon>Viridiplantae</taxon>
        <taxon>Streptophyta</taxon>
        <taxon>Embryophyta</taxon>
        <taxon>Tracheophyta</taxon>
        <taxon>Spermatophyta</taxon>
        <taxon>Magnoliopsida</taxon>
        <taxon>eudicotyledons</taxon>
        <taxon>Gunneridae</taxon>
        <taxon>Pentapetalae</taxon>
        <taxon>rosids</taxon>
        <taxon>malvids</taxon>
        <taxon>Malvales</taxon>
        <taxon>Malvaceae</taxon>
        <taxon>Malvoideae</taxon>
        <taxon>Hibiscus</taxon>
    </lineage>
</organism>
<evidence type="ECO:0000313" key="1">
    <source>
        <dbReference type="EMBL" id="KAK8979182.1"/>
    </source>
</evidence>
<proteinExistence type="predicted"/>
<dbReference type="EMBL" id="JBBPBN010000103">
    <property type="protein sequence ID" value="KAK8979182.1"/>
    <property type="molecule type" value="Genomic_DNA"/>
</dbReference>